<dbReference type="Proteomes" id="UP000607559">
    <property type="component" value="Unassembled WGS sequence"/>
</dbReference>
<proteinExistence type="predicted"/>
<dbReference type="EMBL" id="BMJC01000003">
    <property type="protein sequence ID" value="GGB06515.1"/>
    <property type="molecule type" value="Genomic_DNA"/>
</dbReference>
<organism evidence="3 4">
    <name type="scientific">Puia dinghuensis</name>
    <dbReference type="NCBI Taxonomy" id="1792502"/>
    <lineage>
        <taxon>Bacteria</taxon>
        <taxon>Pseudomonadati</taxon>
        <taxon>Bacteroidota</taxon>
        <taxon>Chitinophagia</taxon>
        <taxon>Chitinophagales</taxon>
        <taxon>Chitinophagaceae</taxon>
        <taxon>Puia</taxon>
    </lineage>
</organism>
<evidence type="ECO:0000259" key="2">
    <source>
        <dbReference type="Pfam" id="PF20041"/>
    </source>
</evidence>
<gene>
    <name evidence="3" type="ORF">GCM10011511_32450</name>
</gene>
<accession>A0A8J2XTT2</accession>
<dbReference type="Gene3D" id="2.180.10.10">
    <property type="entry name" value="RHS repeat-associated core"/>
    <property type="match status" value="2"/>
</dbReference>
<reference evidence="3" key="1">
    <citation type="journal article" date="2014" name="Int. J. Syst. Evol. Microbiol.">
        <title>Complete genome sequence of Corynebacterium casei LMG S-19264T (=DSM 44701T), isolated from a smear-ripened cheese.</title>
        <authorList>
            <consortium name="US DOE Joint Genome Institute (JGI-PGF)"/>
            <person name="Walter F."/>
            <person name="Albersmeier A."/>
            <person name="Kalinowski J."/>
            <person name="Ruckert C."/>
        </authorList>
    </citation>
    <scope>NUCLEOTIDE SEQUENCE</scope>
    <source>
        <strain evidence="3">CGMCC 1.15448</strain>
    </source>
</reference>
<protein>
    <recommendedName>
        <fullName evidence="2">DUF6443 domain-containing protein</fullName>
    </recommendedName>
</protein>
<dbReference type="NCBIfam" id="TIGR03696">
    <property type="entry name" value="Rhs_assc_core"/>
    <property type="match status" value="1"/>
</dbReference>
<evidence type="ECO:0000256" key="1">
    <source>
        <dbReference type="SAM" id="SignalP"/>
    </source>
</evidence>
<sequence length="1633" mass="176712">MKKNLLLITIVYSVIAINQLHAQSQPYIPPTAYTGTAVNYTRIWEATAPGQTSSTLLTGPLTDVKQTTQYFDGWGRPMQTVLKQGSPLGNDMVTAHVYNSFGHEQYQFLPFTSSAAQSGDVTNDGKFKADAFLQQETFYDAQLQGQPNELYANGANLGPLANYTWAYSQVDYEQSPLNRTLDTYAPGVNWAGTAGVQNKHNVQVEALINTSTDNVQMWSIGINQGSIPVSSGAYGAGQLYKTITINEQGAQTITYKDRYGQVILKKVMTDNTTPDIGGGSAHSGWLCTYNVYDDYGHLRFIIPPDVVAQIDGSWSISQTQADELCYRFEYDGLDRMIIKKTPGTPSGSGGEVWMVYDMRNRLVMTQDGNMRAGLPSQPGQPQWLCYLYDGLNRQVMSGTITSSSSLLTMQNQVNGQTSSNSSGSVSIAAPSAIQGVNIPLNQPNTTGDWRATQSITLGQGFSTPANGNFSASIGLQPATASGNITVNNNPIPSGLAITQLTATFYDNYNWLNSPTVNQSALLNTANTGNSAYFVTSNYTSPTYAAPIVQSTQIQGLVTGKIVATLGSPSQNLYAFILYDDRGRVIQTQSYNITGGTDVVTNQYDFSGKMIRTLQSHNKAGINLQSHLVSTAMNYDAMERLLSLTKSVSSTTNGVSTATPVTTLVQNQYDELGRLKTNVLGNNLETQQFDYNVRGWSLGMNRAFAETAGAGANYFGFDLGYDNGNIAATGTSIGSYATPIFNGNLAGTVWKSKGDNQVRKYDYTYDMSSRLKGADFNQLDGSTFDKTAGIDFSVSLSNYDLNGNIGSMQQNGWIPGGSQPIDQLTYNYLNGNNSNRLQYVADNSSYNAANPASKLGDFHYAGTKSSTTTDYGYDANGNVTSDANRAIGTIAYNYLNLPQTITITNSKGNIQFVYDAAGNKVRKITTENSGSVTYNGSSYTTSITTTTTYIDGFVYKSVSYGNPALSSLQYTDELQFIGSQQGRVRALYTNATNPTQPTGYAFDYFIRDNVNNVRMVLTDEQWQDTYPAATLETGSINTEQNYYSILPGDVTATSSLTWWSSSDNYVNSNPGVNNPGDAAANQISNYVYRLNAGMGDRVGLGITLKVMAGDQVSIFGKSIWHNSGATITTYPVSLLMGSLLNVFAGTPVVTSSTHSAVTGATLSNSGATTNPLTTLLNNQPSQPAPSTEPNAGISWVLFNDQFVPVGMSTDLVSSTGDVVKSHALLNVPMTTNGYLFVFCDNKTNQDVFFDNLQVVQTRGPILEETHYYPAGLVMAGISDRAWNKLPNFNHYQSKEMQDQEFSDGTGLAEHDFGARFYDQQLGRWHTQDPASQYSNPYLAMGNNWPNGKDKDGRMFGVDDLIVMGIGFITNYVGYGLETHHWGGKALVAGAEGAAIAEIGYYTLGGGNVAFMSTDAATESAAMSQFGTAMEVGGYGSIKAAVSFAAVYSTTEISNLIQQSDQLKSDSWSTVGLFAGYSATAAIQAGFQSNHMQNLIDGWVHVDPNGLLGGSLSNAFGGAISNTGNKALQAYNAQTHKWDFSGSNLGEAAWEGFTSNYEAQIVHNQINNSEFLKKAFGKVFQTLLANAGNALTQQLVQNQFETKPYNEDLYGYNTFYNTLGGWPNDFLPDNFLTPH</sequence>
<dbReference type="InterPro" id="IPR045619">
    <property type="entry name" value="DUF6443"/>
</dbReference>
<dbReference type="Pfam" id="PF20041">
    <property type="entry name" value="DUF6443"/>
    <property type="match status" value="1"/>
</dbReference>
<name>A0A8J2XTT2_9BACT</name>
<evidence type="ECO:0000313" key="3">
    <source>
        <dbReference type="EMBL" id="GGB06515.1"/>
    </source>
</evidence>
<feature type="domain" description="DUF6443" evidence="2">
    <location>
        <begin position="47"/>
        <end position="201"/>
    </location>
</feature>
<keyword evidence="1" id="KW-0732">Signal</keyword>
<reference evidence="3" key="2">
    <citation type="submission" date="2020-09" db="EMBL/GenBank/DDBJ databases">
        <authorList>
            <person name="Sun Q."/>
            <person name="Zhou Y."/>
        </authorList>
    </citation>
    <scope>NUCLEOTIDE SEQUENCE</scope>
    <source>
        <strain evidence="3">CGMCC 1.15448</strain>
    </source>
</reference>
<feature type="signal peptide" evidence="1">
    <location>
        <begin position="1"/>
        <end position="22"/>
    </location>
</feature>
<evidence type="ECO:0000313" key="4">
    <source>
        <dbReference type="Proteomes" id="UP000607559"/>
    </source>
</evidence>
<keyword evidence="4" id="KW-1185">Reference proteome</keyword>
<feature type="chain" id="PRO_5035230451" description="DUF6443 domain-containing protein" evidence="1">
    <location>
        <begin position="23"/>
        <end position="1633"/>
    </location>
</feature>
<dbReference type="InterPro" id="IPR022385">
    <property type="entry name" value="Rhs_assc_core"/>
</dbReference>
<comment type="caution">
    <text evidence="3">The sequence shown here is derived from an EMBL/GenBank/DDBJ whole genome shotgun (WGS) entry which is preliminary data.</text>
</comment>
<dbReference type="RefSeq" id="WP_188933480.1">
    <property type="nucleotide sequence ID" value="NZ_BMJC01000003.1"/>
</dbReference>